<sequence>MKKRYYLLPLLTLALLGFIAINSMGCNYEVSINHRGLNYYGVCRGGTIDFIESDESTGTRWSVSAIQISVADQLIFLIRDRRKIHDGSSDIRPLDPYLQSQWKRNIVSYAWVPLDNSQVAFFQSAPHHDIWVGKREGPINLLDSLFPRMPIVGNSN</sequence>
<protein>
    <submittedName>
        <fullName evidence="1">Uncharacterized protein</fullName>
    </submittedName>
</protein>
<reference evidence="1 2" key="1">
    <citation type="submission" date="2021-01" db="EMBL/GenBank/DDBJ databases">
        <title>Draft Genome Sequence and Polyhydroxyalkanoate Biosynthetic Potential of Jeongeupia naejangsanensis Type Strain DSM 24253.</title>
        <authorList>
            <person name="Turrini P."/>
            <person name="Artuso I."/>
            <person name="Lugli G.A."/>
            <person name="Frangipani E."/>
            <person name="Ventura M."/>
            <person name="Visca P."/>
        </authorList>
    </citation>
    <scope>NUCLEOTIDE SEQUENCE [LARGE SCALE GENOMIC DNA]</scope>
    <source>
        <strain evidence="1 2">DSM 24253</strain>
    </source>
</reference>
<dbReference type="EMBL" id="JAESND010000001">
    <property type="protein sequence ID" value="MBM3114862.1"/>
    <property type="molecule type" value="Genomic_DNA"/>
</dbReference>
<name>A0ABS2BGW8_9NEIS</name>
<evidence type="ECO:0000313" key="1">
    <source>
        <dbReference type="EMBL" id="MBM3114862.1"/>
    </source>
</evidence>
<evidence type="ECO:0000313" key="2">
    <source>
        <dbReference type="Proteomes" id="UP000809431"/>
    </source>
</evidence>
<accession>A0ABS2BGW8</accession>
<dbReference type="RefSeq" id="WP_203536524.1">
    <property type="nucleotide sequence ID" value="NZ_JAESND010000001.1"/>
</dbReference>
<proteinExistence type="predicted"/>
<organism evidence="1 2">
    <name type="scientific">Jeongeupia naejangsanensis</name>
    <dbReference type="NCBI Taxonomy" id="613195"/>
    <lineage>
        <taxon>Bacteria</taxon>
        <taxon>Pseudomonadati</taxon>
        <taxon>Pseudomonadota</taxon>
        <taxon>Betaproteobacteria</taxon>
        <taxon>Neisseriales</taxon>
        <taxon>Chitinibacteraceae</taxon>
        <taxon>Jeongeupia</taxon>
    </lineage>
</organism>
<comment type="caution">
    <text evidence="1">The sequence shown here is derived from an EMBL/GenBank/DDBJ whole genome shotgun (WGS) entry which is preliminary data.</text>
</comment>
<dbReference type="Proteomes" id="UP000809431">
    <property type="component" value="Unassembled WGS sequence"/>
</dbReference>
<gene>
    <name evidence="1" type="ORF">JMJ54_03375</name>
</gene>
<keyword evidence="2" id="KW-1185">Reference proteome</keyword>